<feature type="region of interest" description="Disordered" evidence="1">
    <location>
        <begin position="186"/>
        <end position="211"/>
    </location>
</feature>
<keyword evidence="3" id="KW-1185">Reference proteome</keyword>
<feature type="region of interest" description="Disordered" evidence="1">
    <location>
        <begin position="56"/>
        <end position="100"/>
    </location>
</feature>
<dbReference type="EMBL" id="JTDY01001989">
    <property type="protein sequence ID" value="KOB72389.1"/>
    <property type="molecule type" value="Genomic_DNA"/>
</dbReference>
<name>A0A0L7LAG4_OPEBR</name>
<feature type="compositionally biased region" description="Basic and acidic residues" evidence="1">
    <location>
        <begin position="56"/>
        <end position="67"/>
    </location>
</feature>
<dbReference type="STRING" id="104452.A0A0L7LAG4"/>
<gene>
    <name evidence="2" type="ORF">OBRU01_12237</name>
</gene>
<protein>
    <submittedName>
        <fullName evidence="2">Putative glutamine rich 2-like protein</fullName>
    </submittedName>
</protein>
<accession>A0A0L7LAG4</accession>
<dbReference type="AlphaFoldDB" id="A0A0L7LAG4"/>
<evidence type="ECO:0000256" key="1">
    <source>
        <dbReference type="SAM" id="MobiDB-lite"/>
    </source>
</evidence>
<evidence type="ECO:0000313" key="2">
    <source>
        <dbReference type="EMBL" id="KOB72389.1"/>
    </source>
</evidence>
<dbReference type="Proteomes" id="UP000037510">
    <property type="component" value="Unassembled WGS sequence"/>
</dbReference>
<proteinExistence type="predicted"/>
<evidence type="ECO:0000313" key="3">
    <source>
        <dbReference type="Proteomes" id="UP000037510"/>
    </source>
</evidence>
<sequence>MVQAVLYCLAQQLHILGKNVELRGNAFVVAPIKESTDQTMYVREYFIDAEYKGPAREAEVPERRQKSDTPAPASSRPRQDKPPATKITKSTSQAPAHVSSSDKLSLVTLSKFNILEKSVEDIQNRVYGSIPKNEDILEEVRSQTNVKAIQEMWTSFNVSSRLEAAEEGIAKLSSLVEDLIGESTELQDAAQRRSSKKQEALPPPSATATQPLSTVVIPPATPGQAVLANKAEIEAMQSRLNQMRADLDGLTKTFNSALAEIHSAPSATNTATPGQAGAQPATAGLAERVNELEKRLKICCDTIGKKDGVIQDQINSFQDQLEYLMKQVGQMSEELASETNKHLCNRYCGGSHTTTTAAQRVARLGHFMKQWGPDVMYRVSPAVEVAVGPGNVGLRYTPIRGAVDSTCTTKPPGMPDTAKPAAHRPITISAECRCLEGVRHSDLGGKLSASQNVFEIQVKDGLAKLLPKFLLALASGCSGTVVRVKNVLLEWVNSYKCVCIKLVLFVSTREITSCLLKSCIFHDRNL</sequence>
<comment type="caution">
    <text evidence="2">The sequence shown here is derived from an EMBL/GenBank/DDBJ whole genome shotgun (WGS) entry which is preliminary data.</text>
</comment>
<organism evidence="2 3">
    <name type="scientific">Operophtera brumata</name>
    <name type="common">Winter moth</name>
    <name type="synonym">Phalaena brumata</name>
    <dbReference type="NCBI Taxonomy" id="104452"/>
    <lineage>
        <taxon>Eukaryota</taxon>
        <taxon>Metazoa</taxon>
        <taxon>Ecdysozoa</taxon>
        <taxon>Arthropoda</taxon>
        <taxon>Hexapoda</taxon>
        <taxon>Insecta</taxon>
        <taxon>Pterygota</taxon>
        <taxon>Neoptera</taxon>
        <taxon>Endopterygota</taxon>
        <taxon>Lepidoptera</taxon>
        <taxon>Glossata</taxon>
        <taxon>Ditrysia</taxon>
        <taxon>Geometroidea</taxon>
        <taxon>Geometridae</taxon>
        <taxon>Larentiinae</taxon>
        <taxon>Operophtera</taxon>
    </lineage>
</organism>
<feature type="compositionally biased region" description="Polar residues" evidence="1">
    <location>
        <begin position="87"/>
        <end position="100"/>
    </location>
</feature>
<reference evidence="2 3" key="1">
    <citation type="journal article" date="2015" name="Genome Biol. Evol.">
        <title>The genome of winter moth (Operophtera brumata) provides a genomic perspective on sexual dimorphism and phenology.</title>
        <authorList>
            <person name="Derks M.F."/>
            <person name="Smit S."/>
            <person name="Salis L."/>
            <person name="Schijlen E."/>
            <person name="Bossers A."/>
            <person name="Mateman C."/>
            <person name="Pijl A.S."/>
            <person name="de Ridder D."/>
            <person name="Groenen M.A."/>
            <person name="Visser M.E."/>
            <person name="Megens H.J."/>
        </authorList>
    </citation>
    <scope>NUCLEOTIDE SEQUENCE [LARGE SCALE GENOMIC DNA]</scope>
    <source>
        <strain evidence="2">WM2013NL</strain>
        <tissue evidence="2">Head and thorax</tissue>
    </source>
</reference>